<dbReference type="PROSITE" id="PS50111">
    <property type="entry name" value="CHEMOTAXIS_TRANSDUC_2"/>
    <property type="match status" value="1"/>
</dbReference>
<accession>A0A916T7E0</accession>
<dbReference type="InterPro" id="IPR004089">
    <property type="entry name" value="MCPsignal_dom"/>
</dbReference>
<evidence type="ECO:0000256" key="3">
    <source>
        <dbReference type="PROSITE-ProRule" id="PRU00284"/>
    </source>
</evidence>
<dbReference type="PROSITE" id="PS50885">
    <property type="entry name" value="HAMP"/>
    <property type="match status" value="1"/>
</dbReference>
<evidence type="ECO:0000256" key="2">
    <source>
        <dbReference type="ARBA" id="ARBA00029447"/>
    </source>
</evidence>
<dbReference type="OrthoDB" id="354287at2"/>
<sequence>MFAHMKLARKVPLLMVGVAALVGIGIGVSSYLTSVSSMRGLTEDRLTAAAETAVTGIKSYLEAIERELVLVAESPGTVAAVKDFADAWTQLAGTGVDPETELQRIYITDNPNPTGAKHLLDAGSTGSAYDAVHAGYHPWFRRLQQDQGYYDVFLFDTEGNLIYSVFKELDYATNFKEGGGEWASSDLGVVFREALAAKDRNPIAFEDFAPYGPSYDAPASFMAHAIHDADGSAVGVLAFQMPIDRINGLMSQAMGLGETGELAFIGADRLMRNDSPSTPDKNDILATRVESPIVDQAFSTGAAFGYDPLFRGEKMDVEATAFDYQGERFAIVAMQADREAQAPVVIMGNRMAMIGLLLLVVAAAIGLWAARSIVKPIQTIVLAMNRLASGDTSIELDETTRKDEIGEMVEAVVIFRENAEQRVHLERKALQERDRERHRQTHMEKVIAQFRTIMDERLATVGSQMKRMQESSETLTGLAVRASDQATSASDASDHASQNVATVASATEEMTSTVQEIASQTETTSQIVDQTVEAADATNRNVAALSQAAEHIGSVVSLIRDIAAQTNLLALNATIEAARAGEAGRGFAVVAAEVKELADQTAKATDEISSQISGIQDSVRDAACSINNITDKVDEIRSLTTVVAGAIEEQHAATQEIAQSARFASDGTGQAAKNMTFVSQAIQKTSAEAATVNSASELVSKASEKLASEVAKFLEDVARDAEDRRKALRISVTRNVSLIDKNGLRHSAQLVDISQNGAQVVDVHGVKIGDAVTLVLGGSRQIPAKVVRETGAGIGVEFVQGLAEEDEALAA</sequence>
<dbReference type="GO" id="GO:0016020">
    <property type="term" value="C:membrane"/>
    <property type="evidence" value="ECO:0007669"/>
    <property type="project" value="InterPro"/>
</dbReference>
<dbReference type="Pfam" id="PF00015">
    <property type="entry name" value="MCPsignal"/>
    <property type="match status" value="1"/>
</dbReference>
<comment type="similarity">
    <text evidence="2">Belongs to the methyl-accepting chemotaxis (MCP) protein family.</text>
</comment>
<dbReference type="PANTHER" id="PTHR32089:SF112">
    <property type="entry name" value="LYSOZYME-LIKE PROTEIN-RELATED"/>
    <property type="match status" value="1"/>
</dbReference>
<name>A0A916T7E0_9HYPH</name>
<evidence type="ECO:0000259" key="5">
    <source>
        <dbReference type="PROSITE" id="PS50111"/>
    </source>
</evidence>
<evidence type="ECO:0000256" key="4">
    <source>
        <dbReference type="SAM" id="Phobius"/>
    </source>
</evidence>
<dbReference type="SMART" id="SM00304">
    <property type="entry name" value="HAMP"/>
    <property type="match status" value="1"/>
</dbReference>
<dbReference type="Pfam" id="PF07238">
    <property type="entry name" value="PilZ"/>
    <property type="match status" value="1"/>
</dbReference>
<evidence type="ECO:0008006" key="9">
    <source>
        <dbReference type="Google" id="ProtNLM"/>
    </source>
</evidence>
<keyword evidence="4" id="KW-0472">Membrane</keyword>
<dbReference type="GO" id="GO:0035438">
    <property type="term" value="F:cyclic-di-GMP binding"/>
    <property type="evidence" value="ECO:0007669"/>
    <property type="project" value="InterPro"/>
</dbReference>
<dbReference type="Pfam" id="PF00672">
    <property type="entry name" value="HAMP"/>
    <property type="match status" value="1"/>
</dbReference>
<feature type="transmembrane region" description="Helical" evidence="4">
    <location>
        <begin position="351"/>
        <end position="370"/>
    </location>
</feature>
<evidence type="ECO:0000313" key="8">
    <source>
        <dbReference type="Proteomes" id="UP000605148"/>
    </source>
</evidence>
<feature type="domain" description="HAMP" evidence="6">
    <location>
        <begin position="371"/>
        <end position="424"/>
    </location>
</feature>
<keyword evidence="1 3" id="KW-0807">Transducer</keyword>
<dbReference type="PANTHER" id="PTHR32089">
    <property type="entry name" value="METHYL-ACCEPTING CHEMOTAXIS PROTEIN MCPB"/>
    <property type="match status" value="1"/>
</dbReference>
<dbReference type="EMBL" id="BMFA01000001">
    <property type="protein sequence ID" value="GGB33551.1"/>
    <property type="molecule type" value="Genomic_DNA"/>
</dbReference>
<evidence type="ECO:0000259" key="6">
    <source>
        <dbReference type="PROSITE" id="PS50885"/>
    </source>
</evidence>
<feature type="domain" description="Methyl-accepting transducer" evidence="5">
    <location>
        <begin position="471"/>
        <end position="700"/>
    </location>
</feature>
<dbReference type="AlphaFoldDB" id="A0A916T7E0"/>
<evidence type="ECO:0000313" key="7">
    <source>
        <dbReference type="EMBL" id="GGB33551.1"/>
    </source>
</evidence>
<proteinExistence type="inferred from homology"/>
<gene>
    <name evidence="7" type="ORF">GCM10011316_02020</name>
</gene>
<protein>
    <recommendedName>
        <fullName evidence="9">Methyl-accepting chemotaxis protein</fullName>
    </recommendedName>
</protein>
<dbReference type="InterPro" id="IPR003660">
    <property type="entry name" value="HAMP_dom"/>
</dbReference>
<dbReference type="SMART" id="SM00283">
    <property type="entry name" value="MA"/>
    <property type="match status" value="1"/>
</dbReference>
<keyword evidence="8" id="KW-1185">Reference proteome</keyword>
<dbReference type="InterPro" id="IPR009875">
    <property type="entry name" value="PilZ_domain"/>
</dbReference>
<evidence type="ECO:0000256" key="1">
    <source>
        <dbReference type="ARBA" id="ARBA00023224"/>
    </source>
</evidence>
<dbReference type="Gene3D" id="1.10.287.950">
    <property type="entry name" value="Methyl-accepting chemotaxis protein"/>
    <property type="match status" value="1"/>
</dbReference>
<comment type="caution">
    <text evidence="7">The sequence shown here is derived from an EMBL/GenBank/DDBJ whole genome shotgun (WGS) entry which is preliminary data.</text>
</comment>
<dbReference type="SUPFAM" id="SSF141371">
    <property type="entry name" value="PilZ domain-like"/>
    <property type="match status" value="1"/>
</dbReference>
<dbReference type="Gene3D" id="2.40.10.220">
    <property type="entry name" value="predicted glycosyltransferase like domains"/>
    <property type="match status" value="1"/>
</dbReference>
<feature type="transmembrane region" description="Helical" evidence="4">
    <location>
        <begin position="12"/>
        <end position="32"/>
    </location>
</feature>
<organism evidence="7 8">
    <name type="scientific">Roseibium aquae</name>
    <dbReference type="NCBI Taxonomy" id="1323746"/>
    <lineage>
        <taxon>Bacteria</taxon>
        <taxon>Pseudomonadati</taxon>
        <taxon>Pseudomonadota</taxon>
        <taxon>Alphaproteobacteria</taxon>
        <taxon>Hyphomicrobiales</taxon>
        <taxon>Stappiaceae</taxon>
        <taxon>Roseibium</taxon>
    </lineage>
</organism>
<dbReference type="Gene3D" id="6.10.340.10">
    <property type="match status" value="1"/>
</dbReference>
<keyword evidence="4" id="KW-0812">Transmembrane</keyword>
<keyword evidence="4" id="KW-1133">Transmembrane helix</keyword>
<dbReference type="CDD" id="cd06225">
    <property type="entry name" value="HAMP"/>
    <property type="match status" value="1"/>
</dbReference>
<dbReference type="Proteomes" id="UP000605148">
    <property type="component" value="Unassembled WGS sequence"/>
</dbReference>
<reference evidence="7" key="2">
    <citation type="submission" date="2020-09" db="EMBL/GenBank/DDBJ databases">
        <authorList>
            <person name="Sun Q."/>
            <person name="Zhou Y."/>
        </authorList>
    </citation>
    <scope>NUCLEOTIDE SEQUENCE</scope>
    <source>
        <strain evidence="7">CGMCC 1.12426</strain>
    </source>
</reference>
<dbReference type="GO" id="GO:0007165">
    <property type="term" value="P:signal transduction"/>
    <property type="evidence" value="ECO:0007669"/>
    <property type="project" value="UniProtKB-KW"/>
</dbReference>
<reference evidence="7" key="1">
    <citation type="journal article" date="2014" name="Int. J. Syst. Evol. Microbiol.">
        <title>Complete genome sequence of Corynebacterium casei LMG S-19264T (=DSM 44701T), isolated from a smear-ripened cheese.</title>
        <authorList>
            <consortium name="US DOE Joint Genome Institute (JGI-PGF)"/>
            <person name="Walter F."/>
            <person name="Albersmeier A."/>
            <person name="Kalinowski J."/>
            <person name="Ruckert C."/>
        </authorList>
    </citation>
    <scope>NUCLEOTIDE SEQUENCE</scope>
    <source>
        <strain evidence="7">CGMCC 1.12426</strain>
    </source>
</reference>
<dbReference type="SUPFAM" id="SSF58104">
    <property type="entry name" value="Methyl-accepting chemotaxis protein (MCP) signaling domain"/>
    <property type="match status" value="1"/>
</dbReference>